<dbReference type="NCBIfam" id="TIGR00481">
    <property type="entry name" value="YbhB/YbcL family Raf kinase inhibitor-like protein"/>
    <property type="match status" value="1"/>
</dbReference>
<sequence length="288" mass="31446">MLGRGRVRLFLLFLLFLLFVQWVHRQRTRSGPAQCRGDRSVAWPRPRAAITVSGQHHPGAVVRSARNARLLAGTGRIDPVVSGTYPTAQWIALDAARRRHCAAGRRVTLGDSTERMRSSRRQRCRTVHIDAARGTPHGMAGIDLRSSAFSDNAFIPRRYAKEGDNVSPPLSWSGVPDGTAELLLLCEDPDAPMGTFLHWLVTGIDPTSDGVEAGQTPRGGTPRTNGYGERGWGGPHPPTGDPAHRYFFRLYALSEPVSLDDGASADDVHAAVEARQLASGTIYGLYHR</sequence>
<dbReference type="Gene3D" id="3.90.280.10">
    <property type="entry name" value="PEBP-like"/>
    <property type="match status" value="1"/>
</dbReference>
<evidence type="ECO:0008006" key="5">
    <source>
        <dbReference type="Google" id="ProtNLM"/>
    </source>
</evidence>
<name>A0ABP5WIN5_9ACTN</name>
<dbReference type="InterPro" id="IPR036610">
    <property type="entry name" value="PEBP-like_sf"/>
</dbReference>
<dbReference type="PANTHER" id="PTHR30289:SF1">
    <property type="entry name" value="PEBP (PHOSPHATIDYLETHANOLAMINE-BINDING PROTEIN) FAMILY PROTEIN"/>
    <property type="match status" value="1"/>
</dbReference>
<comment type="caution">
    <text evidence="3">The sequence shown here is derived from an EMBL/GenBank/DDBJ whole genome shotgun (WGS) entry which is preliminary data.</text>
</comment>
<dbReference type="Proteomes" id="UP001501638">
    <property type="component" value="Unassembled WGS sequence"/>
</dbReference>
<dbReference type="EMBL" id="BAAASZ010000005">
    <property type="protein sequence ID" value="GAA2425750.1"/>
    <property type="molecule type" value="Genomic_DNA"/>
</dbReference>
<evidence type="ECO:0000313" key="4">
    <source>
        <dbReference type="Proteomes" id="UP001501638"/>
    </source>
</evidence>
<dbReference type="InterPro" id="IPR005247">
    <property type="entry name" value="YbhB_YbcL/LppC-like"/>
</dbReference>
<proteinExistence type="inferred from homology"/>
<feature type="region of interest" description="Disordered" evidence="2">
    <location>
        <begin position="208"/>
        <end position="232"/>
    </location>
</feature>
<dbReference type="SUPFAM" id="SSF49777">
    <property type="entry name" value="PEBP-like"/>
    <property type="match status" value="1"/>
</dbReference>
<comment type="similarity">
    <text evidence="1">Belongs to the UPF0098 family.</text>
</comment>
<evidence type="ECO:0000313" key="3">
    <source>
        <dbReference type="EMBL" id="GAA2425750.1"/>
    </source>
</evidence>
<reference evidence="4" key="1">
    <citation type="journal article" date="2019" name="Int. J. Syst. Evol. Microbiol.">
        <title>The Global Catalogue of Microorganisms (GCM) 10K type strain sequencing project: providing services to taxonomists for standard genome sequencing and annotation.</title>
        <authorList>
            <consortium name="The Broad Institute Genomics Platform"/>
            <consortium name="The Broad Institute Genome Sequencing Center for Infectious Disease"/>
            <person name="Wu L."/>
            <person name="Ma J."/>
        </authorList>
    </citation>
    <scope>NUCLEOTIDE SEQUENCE [LARGE SCALE GENOMIC DNA]</scope>
    <source>
        <strain evidence="4">JCM 6305</strain>
    </source>
</reference>
<dbReference type="InterPro" id="IPR008914">
    <property type="entry name" value="PEBP"/>
</dbReference>
<evidence type="ECO:0000256" key="1">
    <source>
        <dbReference type="ARBA" id="ARBA00007120"/>
    </source>
</evidence>
<keyword evidence="4" id="KW-1185">Reference proteome</keyword>
<dbReference type="Pfam" id="PF01161">
    <property type="entry name" value="PBP"/>
    <property type="match status" value="1"/>
</dbReference>
<accession>A0ABP5WIN5</accession>
<dbReference type="CDD" id="cd00865">
    <property type="entry name" value="PEBP_bact_arch"/>
    <property type="match status" value="1"/>
</dbReference>
<dbReference type="PANTHER" id="PTHR30289">
    <property type="entry name" value="UNCHARACTERIZED PROTEIN YBCL-RELATED"/>
    <property type="match status" value="1"/>
</dbReference>
<protein>
    <recommendedName>
        <fullName evidence="5">Phosphatidylethanolamine-binding protein</fullName>
    </recommendedName>
</protein>
<gene>
    <name evidence="3" type="ORF">GCM10010405_05320</name>
</gene>
<organism evidence="3 4">
    <name type="scientific">Streptomyces macrosporus</name>
    <dbReference type="NCBI Taxonomy" id="44032"/>
    <lineage>
        <taxon>Bacteria</taxon>
        <taxon>Bacillati</taxon>
        <taxon>Actinomycetota</taxon>
        <taxon>Actinomycetes</taxon>
        <taxon>Kitasatosporales</taxon>
        <taxon>Streptomycetaceae</taxon>
        <taxon>Streptomyces</taxon>
    </lineage>
</organism>
<evidence type="ECO:0000256" key="2">
    <source>
        <dbReference type="SAM" id="MobiDB-lite"/>
    </source>
</evidence>